<protein>
    <submittedName>
        <fullName evidence="1">YkvA family protein</fullName>
    </submittedName>
</protein>
<gene>
    <name evidence="1" type="ORF">OXU80_02145</name>
</gene>
<organism evidence="1 2">
    <name type="scientific">Antarcticirhabdus aurantiaca</name>
    <dbReference type="NCBI Taxonomy" id="2606717"/>
    <lineage>
        <taxon>Bacteria</taxon>
        <taxon>Pseudomonadati</taxon>
        <taxon>Pseudomonadota</taxon>
        <taxon>Alphaproteobacteria</taxon>
        <taxon>Hyphomicrobiales</taxon>
        <taxon>Aurantimonadaceae</taxon>
        <taxon>Antarcticirhabdus</taxon>
    </lineage>
</organism>
<accession>A0ACD4NQM9</accession>
<evidence type="ECO:0000313" key="1">
    <source>
        <dbReference type="EMBL" id="WAJ29071.1"/>
    </source>
</evidence>
<evidence type="ECO:0000313" key="2">
    <source>
        <dbReference type="Proteomes" id="UP001163223"/>
    </source>
</evidence>
<dbReference type="Proteomes" id="UP001163223">
    <property type="component" value="Chromosome"/>
</dbReference>
<keyword evidence="2" id="KW-1185">Reference proteome</keyword>
<sequence length="136" mass="15048">MSEPRATGTDVIDAETVGEILVPGSPEEQSRQEARVRRTFFATAKRALSRIPFMDDVVASFYCATDPRTPPAARGILLAALAYFVLPMDFVPDILFGLGFVDDAAVLLAAFRTVNDNIRPEHYDRARETLAEMREA</sequence>
<proteinExistence type="predicted"/>
<reference evidence="1" key="1">
    <citation type="submission" date="2022-11" db="EMBL/GenBank/DDBJ databases">
        <title>beta-Carotene-producing bacterium, Jeongeuplla avenae sp. nov., alleviates the salt stress of Arabidopsis seedlings.</title>
        <authorList>
            <person name="Jiang L."/>
            <person name="Lee J."/>
        </authorList>
    </citation>
    <scope>NUCLEOTIDE SEQUENCE</scope>
    <source>
        <strain evidence="1">DY_R2A_6</strain>
    </source>
</reference>
<dbReference type="EMBL" id="CP113520">
    <property type="protein sequence ID" value="WAJ29071.1"/>
    <property type="molecule type" value="Genomic_DNA"/>
</dbReference>
<name>A0ACD4NQM9_9HYPH</name>